<keyword evidence="4" id="KW-1185">Reference proteome</keyword>
<organism evidence="3 4">
    <name type="scientific">Naasia aerilata</name>
    <dbReference type="NCBI Taxonomy" id="1162966"/>
    <lineage>
        <taxon>Bacteria</taxon>
        <taxon>Bacillati</taxon>
        <taxon>Actinomycetota</taxon>
        <taxon>Actinomycetes</taxon>
        <taxon>Micrococcales</taxon>
        <taxon>Microbacteriaceae</taxon>
        <taxon>Naasia</taxon>
    </lineage>
</organism>
<proteinExistence type="predicted"/>
<dbReference type="InterPro" id="IPR045155">
    <property type="entry name" value="Beta-lactam_cat"/>
</dbReference>
<protein>
    <submittedName>
        <fullName evidence="3">Serine hydrolase</fullName>
    </submittedName>
</protein>
<keyword evidence="3" id="KW-0378">Hydrolase</keyword>
<name>A0ABN6XP24_9MICO</name>
<dbReference type="PANTHER" id="PTHR35333:SF3">
    <property type="entry name" value="BETA-LACTAMASE-TYPE TRANSPEPTIDASE FOLD CONTAINING PROTEIN"/>
    <property type="match status" value="1"/>
</dbReference>
<reference evidence="4" key="1">
    <citation type="journal article" date="2019" name="Int. J. Syst. Evol. Microbiol.">
        <title>The Global Catalogue of Microorganisms (GCM) 10K type strain sequencing project: providing services to taxonomists for standard genome sequencing and annotation.</title>
        <authorList>
            <consortium name="The Broad Institute Genomics Platform"/>
            <consortium name="The Broad Institute Genome Sequencing Center for Infectious Disease"/>
            <person name="Wu L."/>
            <person name="Ma J."/>
        </authorList>
    </citation>
    <scope>NUCLEOTIDE SEQUENCE [LARGE SCALE GENOMIC DNA]</scope>
    <source>
        <strain evidence="4">NBRC 108725</strain>
    </source>
</reference>
<evidence type="ECO:0000259" key="2">
    <source>
        <dbReference type="Pfam" id="PF13354"/>
    </source>
</evidence>
<gene>
    <name evidence="3" type="ORF">GCM10025866_13300</name>
</gene>
<dbReference type="InterPro" id="IPR012338">
    <property type="entry name" value="Beta-lactam/transpept-like"/>
</dbReference>
<dbReference type="InterPro" id="IPR000871">
    <property type="entry name" value="Beta-lactam_class-A"/>
</dbReference>
<sequence>MIPGSTRRGGRGPEPGRHRGSESIENFVASFAALADVALAGAQVSARAVDLNSGRVLLSVDDSLVLPTASIGKVLLLLEVSARLGSGAESRYEILDREPEDDAADSGLWQHLSAPSFPLTDLAVLVASTSDNMATNALLRRVGLDAVRERADSIGITKTALLDRVRDRRGPDDAPQLSVGSAAELTWLFAGLARGEIVDAATSYRVTDWLALGTDLSMVASAFGLDPLAHSRSDHSLALFNKTGTDVGVRAEAGVLRGPRAGVAYAVTMVFRDRRLADRLAVLGAMRTVGLDVLEYVH</sequence>
<dbReference type="Gene3D" id="3.40.710.10">
    <property type="entry name" value="DD-peptidase/beta-lactamase superfamily"/>
    <property type="match status" value="1"/>
</dbReference>
<feature type="domain" description="Beta-lactamase class A catalytic" evidence="2">
    <location>
        <begin position="48"/>
        <end position="269"/>
    </location>
</feature>
<dbReference type="SUPFAM" id="SSF56601">
    <property type="entry name" value="beta-lactamase/transpeptidase-like"/>
    <property type="match status" value="1"/>
</dbReference>
<dbReference type="PANTHER" id="PTHR35333">
    <property type="entry name" value="BETA-LACTAMASE"/>
    <property type="match status" value="1"/>
</dbReference>
<dbReference type="GO" id="GO:0016787">
    <property type="term" value="F:hydrolase activity"/>
    <property type="evidence" value="ECO:0007669"/>
    <property type="project" value="UniProtKB-KW"/>
</dbReference>
<dbReference type="EMBL" id="AP027731">
    <property type="protein sequence ID" value="BDZ45421.1"/>
    <property type="molecule type" value="Genomic_DNA"/>
</dbReference>
<dbReference type="Proteomes" id="UP001321498">
    <property type="component" value="Chromosome"/>
</dbReference>
<dbReference type="Pfam" id="PF13354">
    <property type="entry name" value="Beta-lactamase2"/>
    <property type="match status" value="1"/>
</dbReference>
<evidence type="ECO:0000313" key="4">
    <source>
        <dbReference type="Proteomes" id="UP001321498"/>
    </source>
</evidence>
<dbReference type="RefSeq" id="WP_286278747.1">
    <property type="nucleotide sequence ID" value="NZ_AP027731.1"/>
</dbReference>
<feature type="region of interest" description="Disordered" evidence="1">
    <location>
        <begin position="1"/>
        <end position="20"/>
    </location>
</feature>
<evidence type="ECO:0000256" key="1">
    <source>
        <dbReference type="SAM" id="MobiDB-lite"/>
    </source>
</evidence>
<accession>A0ABN6XP24</accession>
<evidence type="ECO:0000313" key="3">
    <source>
        <dbReference type="EMBL" id="BDZ45421.1"/>
    </source>
</evidence>